<evidence type="ECO:0000259" key="1">
    <source>
        <dbReference type="Pfam" id="PF01408"/>
    </source>
</evidence>
<gene>
    <name evidence="3" type="ORF">PFY00_16495</name>
</gene>
<dbReference type="Proteomes" id="UP001210720">
    <property type="component" value="Unassembled WGS sequence"/>
</dbReference>
<dbReference type="EMBL" id="JAQIOY010000008">
    <property type="protein sequence ID" value="MDA7426337.1"/>
    <property type="molecule type" value="Genomic_DNA"/>
</dbReference>
<dbReference type="PANTHER" id="PTHR43708">
    <property type="entry name" value="CONSERVED EXPRESSED OXIDOREDUCTASE (EUROFUNG)"/>
    <property type="match status" value="1"/>
</dbReference>
<dbReference type="Pfam" id="PF01408">
    <property type="entry name" value="GFO_IDH_MocA"/>
    <property type="match status" value="1"/>
</dbReference>
<evidence type="ECO:0000313" key="4">
    <source>
        <dbReference type="Proteomes" id="UP001210720"/>
    </source>
</evidence>
<reference evidence="3 4" key="1">
    <citation type="submission" date="2023-01" db="EMBL/GenBank/DDBJ databases">
        <title>Thalassococcus onchidii sp. nov., isolated from a marine invertebrate from the South China Sea.</title>
        <authorList>
            <person name="Xu S."/>
            <person name="Liu Z."/>
            <person name="Xu Y."/>
        </authorList>
    </citation>
    <scope>NUCLEOTIDE SEQUENCE [LARGE SCALE GENOMIC DNA]</scope>
    <source>
        <strain evidence="3 4">KCTC 32084</strain>
    </source>
</reference>
<dbReference type="Gene3D" id="3.30.360.10">
    <property type="entry name" value="Dihydrodipicolinate Reductase, domain 2"/>
    <property type="match status" value="1"/>
</dbReference>
<sequence length="385" mass="41640">MAKLKWGMIGGGEGSQIGPAHRLGAGLDGAFEFTAGALDHRPDAGREYGQRLGLAEDRAYGDWQEMLAGEKGREDRIDLVTVATPNSTHFEITKSFLEAGFHVLCEKPMTMTVEEGEEIVKLAKSTGKICAVNYGYSGYSLVRHMRAMVARGDLGKIRMVKAEFAHGHHADAADADNPRVRWRYDPAQAGVSAQFADCGIHALHMASFVIGQEAERLSADTVSCIQSRELEDDAMVNLRFDGGAAGRLWTSSIALGNQHGLTMQVFGENGGLRWAQEQPNQLFWTPLGGRVQIIERGEGNLSPEADRTSRVTVGHAEGMPLAFANIYADLAEAINADKQGRPIDPAANLYPRAEDGLRSMAAVSAVAESGKADGAWMDARPPMFR</sequence>
<dbReference type="PANTHER" id="PTHR43708:SF3">
    <property type="entry name" value="OXIDOREDUCTASE"/>
    <property type="match status" value="1"/>
</dbReference>
<proteinExistence type="predicted"/>
<organism evidence="3 4">
    <name type="scientific">Thalassococcus lentus</name>
    <dbReference type="NCBI Taxonomy" id="1210524"/>
    <lineage>
        <taxon>Bacteria</taxon>
        <taxon>Pseudomonadati</taxon>
        <taxon>Pseudomonadota</taxon>
        <taxon>Alphaproteobacteria</taxon>
        <taxon>Rhodobacterales</taxon>
        <taxon>Roseobacteraceae</taxon>
        <taxon>Thalassococcus</taxon>
    </lineage>
</organism>
<accession>A0ABT4XWL8</accession>
<evidence type="ECO:0000313" key="3">
    <source>
        <dbReference type="EMBL" id="MDA7426337.1"/>
    </source>
</evidence>
<dbReference type="Gene3D" id="3.40.50.720">
    <property type="entry name" value="NAD(P)-binding Rossmann-like Domain"/>
    <property type="match status" value="1"/>
</dbReference>
<dbReference type="SUPFAM" id="SSF51735">
    <property type="entry name" value="NAD(P)-binding Rossmann-fold domains"/>
    <property type="match status" value="1"/>
</dbReference>
<dbReference type="InterPro" id="IPR000683">
    <property type="entry name" value="Gfo/Idh/MocA-like_OxRdtase_N"/>
</dbReference>
<dbReference type="InterPro" id="IPR051317">
    <property type="entry name" value="Gfo/Idh/MocA_oxidoreduct"/>
</dbReference>
<dbReference type="RefSeq" id="WP_271433690.1">
    <property type="nucleotide sequence ID" value="NZ_JAQIOY010000008.1"/>
</dbReference>
<comment type="caution">
    <text evidence="3">The sequence shown here is derived from an EMBL/GenBank/DDBJ whole genome shotgun (WGS) entry which is preliminary data.</text>
</comment>
<feature type="domain" description="Gfo/Idh/MocA-like oxidoreductase N-terminal" evidence="1">
    <location>
        <begin position="5"/>
        <end position="134"/>
    </location>
</feature>
<protein>
    <submittedName>
        <fullName evidence="3">Gfo/Idh/MocA family oxidoreductase</fullName>
    </submittedName>
</protein>
<feature type="domain" description="GFO/IDH/MocA-like oxidoreductase" evidence="2">
    <location>
        <begin position="142"/>
        <end position="273"/>
    </location>
</feature>
<dbReference type="Pfam" id="PF22725">
    <property type="entry name" value="GFO_IDH_MocA_C3"/>
    <property type="match status" value="1"/>
</dbReference>
<keyword evidence="4" id="KW-1185">Reference proteome</keyword>
<dbReference type="InterPro" id="IPR036291">
    <property type="entry name" value="NAD(P)-bd_dom_sf"/>
</dbReference>
<evidence type="ECO:0000259" key="2">
    <source>
        <dbReference type="Pfam" id="PF22725"/>
    </source>
</evidence>
<dbReference type="InterPro" id="IPR055170">
    <property type="entry name" value="GFO_IDH_MocA-like_dom"/>
</dbReference>
<dbReference type="SUPFAM" id="SSF55347">
    <property type="entry name" value="Glyceraldehyde-3-phosphate dehydrogenase-like, C-terminal domain"/>
    <property type="match status" value="1"/>
</dbReference>
<name>A0ABT4XWL8_9RHOB</name>